<feature type="region of interest" description="Disordered" evidence="1">
    <location>
        <begin position="1"/>
        <end position="40"/>
    </location>
</feature>
<gene>
    <name evidence="2" type="ORF">DNFV4_03569</name>
</gene>
<feature type="compositionally biased region" description="Basic and acidic residues" evidence="1">
    <location>
        <begin position="1"/>
        <end position="22"/>
    </location>
</feature>
<dbReference type="KEGG" id="nti:DNFV4_03569"/>
<evidence type="ECO:0000313" key="2">
    <source>
        <dbReference type="EMBL" id="CAI4033136.1"/>
    </source>
</evidence>
<organism evidence="2 3">
    <name type="scientific">Nitrospira tepida</name>
    <dbReference type="NCBI Taxonomy" id="2973512"/>
    <lineage>
        <taxon>Bacteria</taxon>
        <taxon>Pseudomonadati</taxon>
        <taxon>Nitrospirota</taxon>
        <taxon>Nitrospiria</taxon>
        <taxon>Nitrospirales</taxon>
        <taxon>Nitrospiraceae</taxon>
        <taxon>Nitrospira</taxon>
    </lineage>
</organism>
<evidence type="ECO:0000313" key="3">
    <source>
        <dbReference type="Proteomes" id="UP001179121"/>
    </source>
</evidence>
<accession>A0AA86T7I5</accession>
<reference evidence="2" key="1">
    <citation type="submission" date="2022-10" db="EMBL/GenBank/DDBJ databases">
        <authorList>
            <person name="Koch H."/>
        </authorList>
    </citation>
    <scope>NUCLEOTIDE SEQUENCE</scope>
    <source>
        <strain evidence="2">DNF</strain>
    </source>
</reference>
<dbReference type="AlphaFoldDB" id="A0AA86T7I5"/>
<protein>
    <submittedName>
        <fullName evidence="2">Uncharacterized protein</fullName>
    </submittedName>
</protein>
<keyword evidence="3" id="KW-1185">Reference proteome</keyword>
<dbReference type="Proteomes" id="UP001179121">
    <property type="component" value="Chromosome"/>
</dbReference>
<dbReference type="EMBL" id="OX365700">
    <property type="protein sequence ID" value="CAI4033136.1"/>
    <property type="molecule type" value="Genomic_DNA"/>
</dbReference>
<proteinExistence type="predicted"/>
<name>A0AA86T7I5_9BACT</name>
<evidence type="ECO:0000256" key="1">
    <source>
        <dbReference type="SAM" id="MobiDB-lite"/>
    </source>
</evidence>
<sequence>MQAKYDLEVEKDRLETGLREKSPSSPVRVRLQRGNAPGPAQSLPTLNYVFLREASIRRHRDDIMLRTCRVTSTCSPKFIW</sequence>